<comment type="caution">
    <text evidence="1">The sequence shown here is derived from an EMBL/GenBank/DDBJ whole genome shotgun (WGS) entry which is preliminary data.</text>
</comment>
<accession>A0A3N6NY03</accession>
<gene>
    <name evidence="1" type="ORF">EA473_21650</name>
</gene>
<organism evidence="1 2">
    <name type="scientific">Natrarchaeobius chitinivorans</name>
    <dbReference type="NCBI Taxonomy" id="1679083"/>
    <lineage>
        <taxon>Archaea</taxon>
        <taxon>Methanobacteriati</taxon>
        <taxon>Methanobacteriota</taxon>
        <taxon>Stenosarchaea group</taxon>
        <taxon>Halobacteria</taxon>
        <taxon>Halobacteriales</taxon>
        <taxon>Natrialbaceae</taxon>
        <taxon>Natrarchaeobius</taxon>
    </lineage>
</organism>
<keyword evidence="2" id="KW-1185">Reference proteome</keyword>
<sequence length="59" mass="6319">MAVFVTVAISIHTVPPTAISIPLTLLVVHPCGAGPSIAVRFEEPLGIDTELVIYPKYIF</sequence>
<dbReference type="Proteomes" id="UP000282323">
    <property type="component" value="Unassembled WGS sequence"/>
</dbReference>
<dbReference type="AlphaFoldDB" id="A0A3N6NY03"/>
<proteinExistence type="predicted"/>
<evidence type="ECO:0000313" key="2">
    <source>
        <dbReference type="Proteomes" id="UP000282323"/>
    </source>
</evidence>
<evidence type="ECO:0000313" key="1">
    <source>
        <dbReference type="EMBL" id="RQG89659.1"/>
    </source>
</evidence>
<reference evidence="1 2" key="1">
    <citation type="submission" date="2018-10" db="EMBL/GenBank/DDBJ databases">
        <title>Natrarchaeobius chitinivorans gen. nov., sp. nov., and Natrarchaeobius haloalkaliphilus sp. nov., alkaliphilic, chitin-utilizing haloarchaea from hypersaline alkaline lakes.</title>
        <authorList>
            <person name="Sorokin D.Y."/>
            <person name="Elcheninov A.G."/>
            <person name="Kostrikina N.A."/>
            <person name="Bale N.J."/>
            <person name="Sinninghe Damste J.S."/>
            <person name="Khijniak T.V."/>
            <person name="Kublanov I.V."/>
            <person name="Toshchakov S.V."/>
        </authorList>
    </citation>
    <scope>NUCLEOTIDE SEQUENCE [LARGE SCALE GENOMIC DNA]</scope>
    <source>
        <strain evidence="1 2">AArcht4T</strain>
    </source>
</reference>
<name>A0A3N6NY03_NATCH</name>
<dbReference type="EMBL" id="REGA01000032">
    <property type="protein sequence ID" value="RQG89659.1"/>
    <property type="molecule type" value="Genomic_DNA"/>
</dbReference>
<protein>
    <submittedName>
        <fullName evidence="1">Uncharacterized protein</fullName>
    </submittedName>
</protein>